<dbReference type="Pfam" id="PF00857">
    <property type="entry name" value="Isochorismatase"/>
    <property type="match status" value="1"/>
</dbReference>
<dbReference type="EMBL" id="KE356561">
    <property type="protein sequence ID" value="ERG95996.1"/>
    <property type="molecule type" value="Genomic_DNA"/>
</dbReference>
<dbReference type="Gene3D" id="3.40.50.850">
    <property type="entry name" value="Isochorismatase-like"/>
    <property type="match status" value="1"/>
</dbReference>
<accession>U1PUE8</accession>
<organism evidence="4 5">
    <name type="scientific">Haloquadratum walsbyi J07HQW2</name>
    <dbReference type="NCBI Taxonomy" id="1238425"/>
    <lineage>
        <taxon>Archaea</taxon>
        <taxon>Methanobacteriati</taxon>
        <taxon>Methanobacteriota</taxon>
        <taxon>Stenosarchaea group</taxon>
        <taxon>Halobacteria</taxon>
        <taxon>Halobacteriales</taxon>
        <taxon>Haloferacaceae</taxon>
        <taxon>Haloquadratum</taxon>
    </lineage>
</organism>
<keyword evidence="1" id="KW-0378">Hydrolase</keyword>
<feature type="domain" description="Isochorismatase-like" evidence="3">
    <location>
        <begin position="14"/>
        <end position="189"/>
    </location>
</feature>
<proteinExistence type="predicted"/>
<dbReference type="PANTHER" id="PTHR43540:SF6">
    <property type="entry name" value="ISOCHORISMATASE-LIKE DOMAIN-CONTAINING PROTEIN"/>
    <property type="match status" value="1"/>
</dbReference>
<sequence length="236" mass="26194">MIPTTDDPIGDTPALIVVDPQQTTPESEEAMSSGAGSISGGRDAVMENINTVVKCARDADIPVIWGKEIHRSDFADYGAEIESCEPAHGIVDSCAEQFDPILSIDEDAMEPAEYIIEKRRYNFFHRTEIEHLLRTYDIDTVILVGFMTNICVHYTAHGAHEHDYAFRVAKEATAAPSQDLHEMGLKCMRYLQPRGVRNIDAITNRLVEYDGNEIVKKVKRTGQVTTKTGPVSANNN</sequence>
<name>U1PUE8_9EURY</name>
<protein>
    <submittedName>
        <fullName evidence="4">Nicotinamidase-like amidase</fullName>
    </submittedName>
</protein>
<evidence type="ECO:0000256" key="2">
    <source>
        <dbReference type="SAM" id="MobiDB-lite"/>
    </source>
</evidence>
<evidence type="ECO:0000313" key="5">
    <source>
        <dbReference type="Proteomes" id="UP000030710"/>
    </source>
</evidence>
<evidence type="ECO:0000259" key="3">
    <source>
        <dbReference type="Pfam" id="PF00857"/>
    </source>
</evidence>
<dbReference type="GO" id="GO:0016787">
    <property type="term" value="F:hydrolase activity"/>
    <property type="evidence" value="ECO:0007669"/>
    <property type="project" value="UniProtKB-KW"/>
</dbReference>
<feature type="region of interest" description="Disordered" evidence="2">
    <location>
        <begin position="21"/>
        <end position="42"/>
    </location>
</feature>
<dbReference type="CDD" id="cd00431">
    <property type="entry name" value="cysteine_hydrolases"/>
    <property type="match status" value="1"/>
</dbReference>
<evidence type="ECO:0000313" key="4">
    <source>
        <dbReference type="EMBL" id="ERG95996.1"/>
    </source>
</evidence>
<dbReference type="RefSeq" id="WP_021055467.1">
    <property type="nucleotide sequence ID" value="NZ_KE356561.1"/>
</dbReference>
<dbReference type="HOGENOM" id="CLU_068979_8_4_2"/>
<dbReference type="InterPro" id="IPR036380">
    <property type="entry name" value="Isochorismatase-like_sf"/>
</dbReference>
<evidence type="ECO:0000256" key="1">
    <source>
        <dbReference type="ARBA" id="ARBA00022801"/>
    </source>
</evidence>
<dbReference type="eggNOG" id="arCOG01943">
    <property type="taxonomic scope" value="Archaea"/>
</dbReference>
<dbReference type="SUPFAM" id="SSF52499">
    <property type="entry name" value="Isochorismatase-like hydrolases"/>
    <property type="match status" value="1"/>
</dbReference>
<dbReference type="PANTHER" id="PTHR43540">
    <property type="entry name" value="PEROXYUREIDOACRYLATE/UREIDOACRYLATE AMIDOHYDROLASE-RELATED"/>
    <property type="match status" value="1"/>
</dbReference>
<dbReference type="InterPro" id="IPR000868">
    <property type="entry name" value="Isochorismatase-like_dom"/>
</dbReference>
<dbReference type="STRING" id="1238425.J07HQW2_02460"/>
<dbReference type="AlphaFoldDB" id="U1PUE8"/>
<dbReference type="InterPro" id="IPR050272">
    <property type="entry name" value="Isochorismatase-like_hydrls"/>
</dbReference>
<reference evidence="4 5" key="1">
    <citation type="journal article" date="2013" name="PLoS ONE">
        <title>Assembly-driven community genomics of a hypersaline microbial ecosystem.</title>
        <authorList>
            <person name="Podell S."/>
            <person name="Ugalde J.A."/>
            <person name="Narasingarao P."/>
            <person name="Banfield J.F."/>
            <person name="Heidelberg K.B."/>
            <person name="Allen E.E."/>
        </authorList>
    </citation>
    <scope>NUCLEOTIDE SEQUENCE [LARGE SCALE GENOMIC DNA]</scope>
    <source>
        <strain evidence="5">J07HQW2</strain>
    </source>
</reference>
<gene>
    <name evidence="4" type="ORF">J07HQW2_02460</name>
</gene>
<dbReference type="Proteomes" id="UP000030710">
    <property type="component" value="Unassembled WGS sequence"/>
</dbReference>